<dbReference type="STRING" id="1443111.Z949_519"/>
<sequence>MTPMYQSVNKCVLKRRPLGVLCGLIAVIALAACSDAKMLEVRDGPQAVHPSTGAVRALTAKASGQSSGATQTKSLFDTYCAAGSSNNIRVQAVINSGLFGDAVFGKLPLAAFEDVVFVFYTLKSGTAQIGFGSRRLVENYCIAVDGTAAGKELYIDGPAGRS</sequence>
<reference evidence="2 3" key="1">
    <citation type="submission" date="2018-09" db="EMBL/GenBank/DDBJ databases">
        <title>Genomic Encyclopedia of Archaeal and Bacterial Type Strains, Phase II (KMG-II): from individual species to whole genera.</title>
        <authorList>
            <person name="Goeker M."/>
        </authorList>
    </citation>
    <scope>NUCLEOTIDE SEQUENCE [LARGE SCALE GENOMIC DNA]</scope>
    <source>
        <strain evidence="2 3">DSM 11458</strain>
    </source>
</reference>
<dbReference type="Proteomes" id="UP000284407">
    <property type="component" value="Unassembled WGS sequence"/>
</dbReference>
<evidence type="ECO:0000256" key="1">
    <source>
        <dbReference type="SAM" id="SignalP"/>
    </source>
</evidence>
<dbReference type="AlphaFoldDB" id="A0A420DU40"/>
<feature type="signal peptide" evidence="1">
    <location>
        <begin position="1"/>
        <end position="31"/>
    </location>
</feature>
<comment type="caution">
    <text evidence="2">The sequence shown here is derived from an EMBL/GenBank/DDBJ whole genome shotgun (WGS) entry which is preliminary data.</text>
</comment>
<evidence type="ECO:0008006" key="4">
    <source>
        <dbReference type="Google" id="ProtNLM"/>
    </source>
</evidence>
<protein>
    <recommendedName>
        <fullName evidence="4">Lipoprotein</fullName>
    </recommendedName>
</protein>
<evidence type="ECO:0000313" key="2">
    <source>
        <dbReference type="EMBL" id="RKE97806.1"/>
    </source>
</evidence>
<proteinExistence type="predicted"/>
<name>A0A420DU40_9RHOB</name>
<feature type="chain" id="PRO_5019034060" description="Lipoprotein" evidence="1">
    <location>
        <begin position="32"/>
        <end position="162"/>
    </location>
</feature>
<accession>A0A420DU40</accession>
<evidence type="ECO:0000313" key="3">
    <source>
        <dbReference type="Proteomes" id="UP000284407"/>
    </source>
</evidence>
<gene>
    <name evidence="2" type="ORF">C8N30_2435</name>
</gene>
<keyword evidence="3" id="KW-1185">Reference proteome</keyword>
<keyword evidence="1" id="KW-0732">Signal</keyword>
<organism evidence="2 3">
    <name type="scientific">Sulfitobacter guttiformis</name>
    <dbReference type="NCBI Taxonomy" id="74349"/>
    <lineage>
        <taxon>Bacteria</taxon>
        <taxon>Pseudomonadati</taxon>
        <taxon>Pseudomonadota</taxon>
        <taxon>Alphaproteobacteria</taxon>
        <taxon>Rhodobacterales</taxon>
        <taxon>Roseobacteraceae</taxon>
        <taxon>Sulfitobacter</taxon>
    </lineage>
</organism>
<dbReference type="EMBL" id="RAQK01000001">
    <property type="protein sequence ID" value="RKE97806.1"/>
    <property type="molecule type" value="Genomic_DNA"/>
</dbReference>